<name>A0AAV3SLG1_HALDO</name>
<sequence length="98" mass="10645">MLVGAFGRVLDAEAPETIRCAGCRGTAERLSSAWQGNGTAYHNYQCRGEDCPAGGALVEREDGHNRRTGPVFGDRDIAVRLATRKRPEVRSETQETAP</sequence>
<reference evidence="1" key="3">
    <citation type="submission" date="2023-12" db="EMBL/GenBank/DDBJ databases">
        <authorList>
            <person name="Sun Q."/>
            <person name="Inoue M."/>
        </authorList>
    </citation>
    <scope>NUCLEOTIDE SEQUENCE</scope>
    <source>
        <strain evidence="1">JCM 12289</strain>
    </source>
</reference>
<evidence type="ECO:0000313" key="4">
    <source>
        <dbReference type="Proteomes" id="UP001500962"/>
    </source>
</evidence>
<evidence type="ECO:0000313" key="1">
    <source>
        <dbReference type="EMBL" id="GAA0473069.1"/>
    </source>
</evidence>
<evidence type="ECO:0000313" key="2">
    <source>
        <dbReference type="EMBL" id="UOO96756.1"/>
    </source>
</evidence>
<dbReference type="KEGG" id="hdo:MUK72_14505"/>
<reference evidence="1" key="1">
    <citation type="journal article" date="2014" name="Int. J. Syst. Evol. Microbiol.">
        <title>Complete genome sequence of Corynebacterium casei LMG S-19264T (=DSM 44701T), isolated from a smear-ripened cheese.</title>
        <authorList>
            <consortium name="US DOE Joint Genome Institute (JGI-PGF)"/>
            <person name="Walter F."/>
            <person name="Albersmeier A."/>
            <person name="Kalinowski J."/>
            <person name="Ruckert C."/>
        </authorList>
    </citation>
    <scope>NUCLEOTIDE SEQUENCE</scope>
    <source>
        <strain evidence="1">JCM 12289</strain>
    </source>
</reference>
<dbReference type="EMBL" id="CP095006">
    <property type="protein sequence ID" value="UOO96756.1"/>
    <property type="molecule type" value="Genomic_DNA"/>
</dbReference>
<geneLocation type="plasmid" evidence="2 3">
    <name>unnamed1</name>
</geneLocation>
<keyword evidence="2" id="KW-0614">Plasmid</keyword>
<gene>
    <name evidence="1" type="ORF">GCM10008985_32210</name>
    <name evidence="2" type="ORF">MUK72_14505</name>
</gene>
<dbReference type="RefSeq" id="WP_244705776.1">
    <property type="nucleotide sequence ID" value="NZ_BAAADN010000061.1"/>
</dbReference>
<accession>A0AAV3SLG1</accession>
<evidence type="ECO:0000313" key="3">
    <source>
        <dbReference type="Proteomes" id="UP000830542"/>
    </source>
</evidence>
<reference evidence="2" key="2">
    <citation type="submission" date="2022-04" db="EMBL/GenBank/DDBJ databases">
        <title>Sequencing and genomic assembly of Halococcus dombrowskii.</title>
        <authorList>
            <person name="Lim S.W."/>
            <person name="MacLea K.S."/>
        </authorList>
    </citation>
    <scope>NUCLEOTIDE SEQUENCE</scope>
    <source>
        <strain evidence="2">H4</strain>
        <plasmid evidence="2">unnamed1</plasmid>
    </source>
</reference>
<dbReference type="AlphaFoldDB" id="A0AAV3SLG1"/>
<keyword evidence="3" id="KW-1185">Reference proteome</keyword>
<dbReference type="EMBL" id="BAAADN010000061">
    <property type="protein sequence ID" value="GAA0473069.1"/>
    <property type="molecule type" value="Genomic_DNA"/>
</dbReference>
<protein>
    <recommendedName>
        <fullName evidence="5">Recombinase zinc beta ribbon domain-containing protein</fullName>
    </recommendedName>
</protein>
<dbReference type="GeneID" id="71763083"/>
<evidence type="ECO:0008006" key="5">
    <source>
        <dbReference type="Google" id="ProtNLM"/>
    </source>
</evidence>
<proteinExistence type="predicted"/>
<organism evidence="1 4">
    <name type="scientific">Halococcus dombrowskii</name>
    <dbReference type="NCBI Taxonomy" id="179637"/>
    <lineage>
        <taxon>Archaea</taxon>
        <taxon>Methanobacteriati</taxon>
        <taxon>Methanobacteriota</taxon>
        <taxon>Stenosarchaea group</taxon>
        <taxon>Halobacteria</taxon>
        <taxon>Halobacteriales</taxon>
        <taxon>Halococcaceae</taxon>
        <taxon>Halococcus</taxon>
    </lineage>
</organism>
<dbReference type="Proteomes" id="UP000830542">
    <property type="component" value="Plasmid unnamed1"/>
</dbReference>
<dbReference type="Proteomes" id="UP001500962">
    <property type="component" value="Unassembled WGS sequence"/>
</dbReference>